<proteinExistence type="predicted"/>
<dbReference type="Proteomes" id="UP000622552">
    <property type="component" value="Unassembled WGS sequence"/>
</dbReference>
<protein>
    <submittedName>
        <fullName evidence="2">Uncharacterized protein</fullName>
    </submittedName>
</protein>
<reference evidence="2" key="1">
    <citation type="submission" date="2020-11" db="EMBL/GenBank/DDBJ databases">
        <title>Sequencing the genomes of 1000 actinobacteria strains.</title>
        <authorList>
            <person name="Klenk H.-P."/>
        </authorList>
    </citation>
    <scope>NUCLEOTIDE SEQUENCE</scope>
    <source>
        <strain evidence="2">DSM 45356</strain>
    </source>
</reference>
<dbReference type="EMBL" id="JADOUF010000001">
    <property type="protein sequence ID" value="MBG6140668.1"/>
    <property type="molecule type" value="Genomic_DNA"/>
</dbReference>
<comment type="caution">
    <text evidence="2">The sequence shown here is derived from an EMBL/GenBank/DDBJ whole genome shotgun (WGS) entry which is preliminary data.</text>
</comment>
<accession>A0A8J7GKB6</accession>
<evidence type="ECO:0000313" key="3">
    <source>
        <dbReference type="Proteomes" id="UP000622552"/>
    </source>
</evidence>
<evidence type="ECO:0000313" key="1">
    <source>
        <dbReference type="EMBL" id="MBG6140668.1"/>
    </source>
</evidence>
<evidence type="ECO:0000313" key="2">
    <source>
        <dbReference type="EMBL" id="MBG6141114.1"/>
    </source>
</evidence>
<dbReference type="AlphaFoldDB" id="A0A8J7GKB6"/>
<dbReference type="EMBL" id="JADOUF010000001">
    <property type="protein sequence ID" value="MBG6141114.1"/>
    <property type="molecule type" value="Genomic_DNA"/>
</dbReference>
<name>A0A8J7GKB6_9ACTN</name>
<sequence length="174" mass="18282">MSDHMITTQVLPGPCRRCRSLVLTGVAEGVPVNADAQPLDRDGVFAALLGGRSTYVLQRGELVRLDATRAGLTGPVVADHRCGEPLPAPPPAPPPRAAPPAAVPYISRNANRVREHLLAHGPDLTTGVAVRLGLSVETAENLLRRLVAAGQAERIAGVIPAPWRAVAAELIPPY</sequence>
<gene>
    <name evidence="1" type="ORF">IW245_006862</name>
    <name evidence="2" type="ORF">IW245_007308</name>
</gene>
<keyword evidence="3" id="KW-1185">Reference proteome</keyword>
<dbReference type="RefSeq" id="WP_197007192.1">
    <property type="nucleotide sequence ID" value="NZ_BONS01000049.1"/>
</dbReference>
<organism evidence="2 3">
    <name type="scientific">Longispora fulva</name>
    <dbReference type="NCBI Taxonomy" id="619741"/>
    <lineage>
        <taxon>Bacteria</taxon>
        <taxon>Bacillati</taxon>
        <taxon>Actinomycetota</taxon>
        <taxon>Actinomycetes</taxon>
        <taxon>Micromonosporales</taxon>
        <taxon>Micromonosporaceae</taxon>
        <taxon>Longispora</taxon>
    </lineage>
</organism>